<sequence>MDFMVTVGIRLDLADGTMCLANKVSCEDDARRMADAGTRCMTMPRFPLVILSKFRLDHYAR</sequence>
<evidence type="ECO:0000313" key="1">
    <source>
        <dbReference type="EMBL" id="OWY94323.1"/>
    </source>
</evidence>
<reference evidence="2" key="1">
    <citation type="submission" date="2017-03" db="EMBL/GenBank/DDBJ databases">
        <title>Phytopthora megakarya and P. palmivora, two closely related causual agents of cacao black pod achieved similar genome size and gene model numbers by different mechanisms.</title>
        <authorList>
            <person name="Ali S."/>
            <person name="Shao J."/>
            <person name="Larry D.J."/>
            <person name="Kronmiller B."/>
            <person name="Shen D."/>
            <person name="Strem M.D."/>
            <person name="Melnick R.L."/>
            <person name="Guiltinan M.J."/>
            <person name="Tyler B.M."/>
            <person name="Meinhardt L.W."/>
            <person name="Bailey B.A."/>
        </authorList>
    </citation>
    <scope>NUCLEOTIDE SEQUENCE [LARGE SCALE GENOMIC DNA]</scope>
    <source>
        <strain evidence="2">zdho120</strain>
    </source>
</reference>
<dbReference type="Proteomes" id="UP000198211">
    <property type="component" value="Unassembled WGS sequence"/>
</dbReference>
<keyword evidence="2" id="KW-1185">Reference proteome</keyword>
<name>A0A225UMW3_9STRA</name>
<comment type="caution">
    <text evidence="1">The sequence shown here is derived from an EMBL/GenBank/DDBJ whole genome shotgun (WGS) entry which is preliminary data.</text>
</comment>
<protein>
    <submittedName>
        <fullName evidence="1">Uncharacterized protein</fullName>
    </submittedName>
</protein>
<organism evidence="1 2">
    <name type="scientific">Phytophthora megakarya</name>
    <dbReference type="NCBI Taxonomy" id="4795"/>
    <lineage>
        <taxon>Eukaryota</taxon>
        <taxon>Sar</taxon>
        <taxon>Stramenopiles</taxon>
        <taxon>Oomycota</taxon>
        <taxon>Peronosporomycetes</taxon>
        <taxon>Peronosporales</taxon>
        <taxon>Peronosporaceae</taxon>
        <taxon>Phytophthora</taxon>
    </lineage>
</organism>
<evidence type="ECO:0000313" key="2">
    <source>
        <dbReference type="Proteomes" id="UP000198211"/>
    </source>
</evidence>
<accession>A0A225UMW3</accession>
<gene>
    <name evidence="1" type="ORF">PHMEG_00035983</name>
</gene>
<proteinExistence type="predicted"/>
<dbReference type="EMBL" id="NBNE01014564">
    <property type="protein sequence ID" value="OWY94323.1"/>
    <property type="molecule type" value="Genomic_DNA"/>
</dbReference>
<dbReference type="AlphaFoldDB" id="A0A225UMW3"/>